<dbReference type="Proteomes" id="UP000612362">
    <property type="component" value="Unassembled WGS sequence"/>
</dbReference>
<comment type="caution">
    <text evidence="1">The sequence shown here is derived from an EMBL/GenBank/DDBJ whole genome shotgun (WGS) entry which is preliminary data.</text>
</comment>
<keyword evidence="2" id="KW-1185">Reference proteome</keyword>
<evidence type="ECO:0000313" key="2">
    <source>
        <dbReference type="Proteomes" id="UP000612362"/>
    </source>
</evidence>
<name>A0A8J3I9X5_9CHLR</name>
<accession>A0A8J3I9X5</accession>
<proteinExistence type="predicted"/>
<reference evidence="1" key="1">
    <citation type="submission" date="2020-10" db="EMBL/GenBank/DDBJ databases">
        <title>Taxonomic study of unclassified bacteria belonging to the class Ktedonobacteria.</title>
        <authorList>
            <person name="Yabe S."/>
            <person name="Wang C.M."/>
            <person name="Zheng Y."/>
            <person name="Sakai Y."/>
            <person name="Cavaletti L."/>
            <person name="Monciardini P."/>
            <person name="Donadio S."/>
        </authorList>
    </citation>
    <scope>NUCLEOTIDE SEQUENCE</scope>
    <source>
        <strain evidence="1">SOSP1-1</strain>
    </source>
</reference>
<organism evidence="1 2">
    <name type="scientific">Ktedonospora formicarum</name>
    <dbReference type="NCBI Taxonomy" id="2778364"/>
    <lineage>
        <taxon>Bacteria</taxon>
        <taxon>Bacillati</taxon>
        <taxon>Chloroflexota</taxon>
        <taxon>Ktedonobacteria</taxon>
        <taxon>Ktedonobacterales</taxon>
        <taxon>Ktedonobacteraceae</taxon>
        <taxon>Ktedonospora</taxon>
    </lineage>
</organism>
<evidence type="ECO:0000313" key="1">
    <source>
        <dbReference type="EMBL" id="GHO50116.1"/>
    </source>
</evidence>
<dbReference type="EMBL" id="BNJF01000007">
    <property type="protein sequence ID" value="GHO50116.1"/>
    <property type="molecule type" value="Genomic_DNA"/>
</dbReference>
<gene>
    <name evidence="1" type="ORF">KSX_82790</name>
</gene>
<protein>
    <submittedName>
        <fullName evidence="1">Uncharacterized protein</fullName>
    </submittedName>
</protein>
<dbReference type="AlphaFoldDB" id="A0A8J3I9X5"/>
<sequence>MLLFYGDVVMAGHMGNRCGMILLGGVETPLSSDPYSKRDDCMTIQRVKHSSYCREVSRV</sequence>